<dbReference type="Proteomes" id="UP001597343">
    <property type="component" value="Unassembled WGS sequence"/>
</dbReference>
<name>A0ABW4ZZU9_9BACL</name>
<reference evidence="2" key="1">
    <citation type="journal article" date="2019" name="Int. J. Syst. Evol. Microbiol.">
        <title>The Global Catalogue of Microorganisms (GCM) 10K type strain sequencing project: providing services to taxonomists for standard genome sequencing and annotation.</title>
        <authorList>
            <consortium name="The Broad Institute Genomics Platform"/>
            <consortium name="The Broad Institute Genome Sequencing Center for Infectious Disease"/>
            <person name="Wu L."/>
            <person name="Ma J."/>
        </authorList>
    </citation>
    <scope>NUCLEOTIDE SEQUENCE [LARGE SCALE GENOMIC DNA]</scope>
    <source>
        <strain evidence="2">CGMCC 1.13574</strain>
    </source>
</reference>
<evidence type="ECO:0000313" key="1">
    <source>
        <dbReference type="EMBL" id="MFD2171512.1"/>
    </source>
</evidence>
<organism evidence="1 2">
    <name type="scientific">Tumebacillus lipolyticus</name>
    <dbReference type="NCBI Taxonomy" id="1280370"/>
    <lineage>
        <taxon>Bacteria</taxon>
        <taxon>Bacillati</taxon>
        <taxon>Bacillota</taxon>
        <taxon>Bacilli</taxon>
        <taxon>Bacillales</taxon>
        <taxon>Alicyclobacillaceae</taxon>
        <taxon>Tumebacillus</taxon>
    </lineage>
</organism>
<protein>
    <submittedName>
        <fullName evidence="1">Uncharacterized protein</fullName>
    </submittedName>
</protein>
<gene>
    <name evidence="1" type="ORF">ACFSOY_16240</name>
</gene>
<evidence type="ECO:0000313" key="2">
    <source>
        <dbReference type="Proteomes" id="UP001597343"/>
    </source>
</evidence>
<proteinExistence type="predicted"/>
<dbReference type="RefSeq" id="WP_386048399.1">
    <property type="nucleotide sequence ID" value="NZ_JBHUIO010000011.1"/>
</dbReference>
<sequence length="146" mass="16854">MPFYSGFLGKYDQRYYEVYRDPTPSDLKELAKQTEYPDKCRVLLTEQGVLYAFTIELLHDLAMAELQEEGLSVVCFLAEDKIEVADLGELELEEMKWAVKHAEAGFCQMGFDDQTAVRFILNKGLWGDETISLEKVVRGDWKKVRT</sequence>
<dbReference type="EMBL" id="JBHUIO010000011">
    <property type="protein sequence ID" value="MFD2171512.1"/>
    <property type="molecule type" value="Genomic_DNA"/>
</dbReference>
<accession>A0ABW4ZZU9</accession>
<keyword evidence="2" id="KW-1185">Reference proteome</keyword>
<comment type="caution">
    <text evidence="1">The sequence shown here is derived from an EMBL/GenBank/DDBJ whole genome shotgun (WGS) entry which is preliminary data.</text>
</comment>